<dbReference type="GO" id="GO:0007218">
    <property type="term" value="P:neuropeptide signaling pathway"/>
    <property type="evidence" value="ECO:0007669"/>
    <property type="project" value="UniProtKB-KW"/>
</dbReference>
<evidence type="ECO:0000256" key="3">
    <source>
        <dbReference type="ARBA" id="ARBA00015049"/>
    </source>
</evidence>
<sequence>MFTSLQIFGITLVLVIACVLCSNDVKDAGRGAHSDRGGLWFGPRLGKRSLASENKKQAFLKVLEAADALRYYDEQYPRELQGVDPETSVTKKVIFTPKLGRNIIDEEEVEREDFTPRLGRQVVDEMPATPTDQQLYGVDQNTIESRAKYFSPRLGRSMNFSPRLGRELAYEMLPRKIRLVRSINKTHST</sequence>
<evidence type="ECO:0000313" key="11">
    <source>
        <dbReference type="RefSeq" id="XP_026747553.1"/>
    </source>
</evidence>
<keyword evidence="10" id="KW-1185">Reference proteome</keyword>
<evidence type="ECO:0000256" key="2">
    <source>
        <dbReference type="ARBA" id="ARBA00007714"/>
    </source>
</evidence>
<reference evidence="11" key="1">
    <citation type="submission" date="2025-08" db="UniProtKB">
        <authorList>
            <consortium name="RefSeq"/>
        </authorList>
    </citation>
    <scope>IDENTIFICATION</scope>
</reference>
<dbReference type="InterPro" id="IPR001484">
    <property type="entry name" value="Pyrokinin_CS"/>
</dbReference>
<keyword evidence="9" id="KW-0732">Signal</keyword>
<dbReference type="OrthoDB" id="6424205at2759"/>
<dbReference type="InterPro" id="IPR008730">
    <property type="entry name" value="PBAN"/>
</dbReference>
<protein>
    <recommendedName>
        <fullName evidence="3">PBAN-type neuropeptides</fullName>
    </recommendedName>
</protein>
<proteinExistence type="inferred from homology"/>
<evidence type="ECO:0000256" key="6">
    <source>
        <dbReference type="ARBA" id="ARBA00022702"/>
    </source>
</evidence>
<evidence type="ECO:0000256" key="8">
    <source>
        <dbReference type="ARBA" id="ARBA00023320"/>
    </source>
</evidence>
<dbReference type="PROSITE" id="PS00539">
    <property type="entry name" value="PYROKININ"/>
    <property type="match status" value="2"/>
</dbReference>
<evidence type="ECO:0000256" key="5">
    <source>
        <dbReference type="ARBA" id="ARBA00022685"/>
    </source>
</evidence>
<keyword evidence="4" id="KW-0964">Secreted</keyword>
<evidence type="ECO:0000256" key="1">
    <source>
        <dbReference type="ARBA" id="ARBA00004613"/>
    </source>
</evidence>
<keyword evidence="5" id="KW-0165">Cleavage on pair of basic residues</keyword>
<evidence type="ECO:0000313" key="10">
    <source>
        <dbReference type="Proteomes" id="UP000322000"/>
    </source>
</evidence>
<dbReference type="InParanoid" id="A0A7E5X2X2"/>
<dbReference type="GO" id="GO:0005184">
    <property type="term" value="F:neuropeptide hormone activity"/>
    <property type="evidence" value="ECO:0007669"/>
    <property type="project" value="InterPro"/>
</dbReference>
<comment type="similarity">
    <text evidence="2">Belongs to the pyrokinin family.</text>
</comment>
<feature type="chain" id="PRO_5029015022" description="PBAN-type neuropeptides" evidence="9">
    <location>
        <begin position="22"/>
        <end position="189"/>
    </location>
</feature>
<evidence type="ECO:0000256" key="7">
    <source>
        <dbReference type="ARBA" id="ARBA00022815"/>
    </source>
</evidence>
<feature type="signal peptide" evidence="9">
    <location>
        <begin position="1"/>
        <end position="21"/>
    </location>
</feature>
<dbReference type="KEGG" id="tnl:113508670"/>
<accession>A0A7E5X2X2</accession>
<dbReference type="RefSeq" id="XP_026747553.1">
    <property type="nucleotide sequence ID" value="XM_026891752.1"/>
</dbReference>
<evidence type="ECO:0000256" key="9">
    <source>
        <dbReference type="SAM" id="SignalP"/>
    </source>
</evidence>
<dbReference type="GeneID" id="113508670"/>
<organism evidence="10 11">
    <name type="scientific">Trichoplusia ni</name>
    <name type="common">Cabbage looper</name>
    <dbReference type="NCBI Taxonomy" id="7111"/>
    <lineage>
        <taxon>Eukaryota</taxon>
        <taxon>Metazoa</taxon>
        <taxon>Ecdysozoa</taxon>
        <taxon>Arthropoda</taxon>
        <taxon>Hexapoda</taxon>
        <taxon>Insecta</taxon>
        <taxon>Pterygota</taxon>
        <taxon>Neoptera</taxon>
        <taxon>Endopterygota</taxon>
        <taxon>Lepidoptera</taxon>
        <taxon>Glossata</taxon>
        <taxon>Ditrysia</taxon>
        <taxon>Noctuoidea</taxon>
        <taxon>Noctuidae</taxon>
        <taxon>Plusiinae</taxon>
        <taxon>Trichoplusia</taxon>
    </lineage>
</organism>
<comment type="subcellular location">
    <subcellularLocation>
        <location evidence="1">Secreted</location>
    </subcellularLocation>
</comment>
<dbReference type="Pfam" id="PF05874">
    <property type="entry name" value="PBAN"/>
    <property type="match status" value="1"/>
</dbReference>
<gene>
    <name evidence="11" type="primary">LOC113508670</name>
</gene>
<dbReference type="GO" id="GO:0005576">
    <property type="term" value="C:extracellular region"/>
    <property type="evidence" value="ECO:0007669"/>
    <property type="project" value="UniProtKB-SubCell"/>
</dbReference>
<dbReference type="Proteomes" id="UP000322000">
    <property type="component" value="Chromosome 3"/>
</dbReference>
<keyword evidence="8" id="KW-0527">Neuropeptide</keyword>
<evidence type="ECO:0000256" key="4">
    <source>
        <dbReference type="ARBA" id="ARBA00022525"/>
    </source>
</evidence>
<dbReference type="CTD" id="692749"/>
<keyword evidence="7" id="KW-0027">Amidation</keyword>
<dbReference type="AlphaFoldDB" id="A0A7E5X2X2"/>
<dbReference type="GO" id="GO:0042811">
    <property type="term" value="P:pheromone biosynthetic process"/>
    <property type="evidence" value="ECO:0007669"/>
    <property type="project" value="InterPro"/>
</dbReference>
<name>A0A7E5X2X2_TRINI</name>
<keyword evidence="6" id="KW-0372">Hormone</keyword>